<proteinExistence type="predicted"/>
<dbReference type="Proteomes" id="UP000612899">
    <property type="component" value="Unassembled WGS sequence"/>
</dbReference>
<evidence type="ECO:0000313" key="1">
    <source>
        <dbReference type="EMBL" id="GIH09773.1"/>
    </source>
</evidence>
<name>A0A8J3QI29_9ACTN</name>
<accession>A0A8J3QI29</accession>
<comment type="caution">
    <text evidence="1">The sequence shown here is derived from an EMBL/GenBank/DDBJ whole genome shotgun (WGS) entry which is preliminary data.</text>
</comment>
<evidence type="ECO:0000313" key="2">
    <source>
        <dbReference type="Proteomes" id="UP000612899"/>
    </source>
</evidence>
<sequence>MLTFVLTEVSAEGDRVDPIVVAAGTALVSAMATDVWQQARTGMITLWRRFYPQHTAAIEADLDALRTALVNARQAGRTDVETVLAGVWQGRLHQLLHDNPTFGVELRALLDEVLTPLLTPTGQTRIGTLTMNAVATDHGRVFQAGHDQQISER</sequence>
<dbReference type="EMBL" id="BONY01000076">
    <property type="protein sequence ID" value="GIH09773.1"/>
    <property type="molecule type" value="Genomic_DNA"/>
</dbReference>
<protein>
    <submittedName>
        <fullName evidence="1">Uncharacterized protein</fullName>
    </submittedName>
</protein>
<dbReference type="RefSeq" id="WP_203913504.1">
    <property type="nucleotide sequence ID" value="NZ_BONY01000076.1"/>
</dbReference>
<organism evidence="1 2">
    <name type="scientific">Rhizocola hellebori</name>
    <dbReference type="NCBI Taxonomy" id="1392758"/>
    <lineage>
        <taxon>Bacteria</taxon>
        <taxon>Bacillati</taxon>
        <taxon>Actinomycetota</taxon>
        <taxon>Actinomycetes</taxon>
        <taxon>Micromonosporales</taxon>
        <taxon>Micromonosporaceae</taxon>
        <taxon>Rhizocola</taxon>
    </lineage>
</organism>
<dbReference type="AlphaFoldDB" id="A0A8J3QI29"/>
<keyword evidence="2" id="KW-1185">Reference proteome</keyword>
<reference evidence="1" key="1">
    <citation type="submission" date="2021-01" db="EMBL/GenBank/DDBJ databases">
        <title>Whole genome shotgun sequence of Rhizocola hellebori NBRC 109834.</title>
        <authorList>
            <person name="Komaki H."/>
            <person name="Tamura T."/>
        </authorList>
    </citation>
    <scope>NUCLEOTIDE SEQUENCE</scope>
    <source>
        <strain evidence="1">NBRC 109834</strain>
    </source>
</reference>
<gene>
    <name evidence="1" type="ORF">Rhe02_78400</name>
</gene>